<dbReference type="AlphaFoldDB" id="A0A914ELN5"/>
<dbReference type="InterPro" id="IPR023753">
    <property type="entry name" value="FAD/NAD-binding_dom"/>
</dbReference>
<evidence type="ECO:0000313" key="7">
    <source>
        <dbReference type="Proteomes" id="UP000887540"/>
    </source>
</evidence>
<organism evidence="7 8">
    <name type="scientific">Acrobeloides nanus</name>
    <dbReference type="NCBI Taxonomy" id="290746"/>
    <lineage>
        <taxon>Eukaryota</taxon>
        <taxon>Metazoa</taxon>
        <taxon>Ecdysozoa</taxon>
        <taxon>Nematoda</taxon>
        <taxon>Chromadorea</taxon>
        <taxon>Rhabditida</taxon>
        <taxon>Tylenchina</taxon>
        <taxon>Cephalobomorpha</taxon>
        <taxon>Cephaloboidea</taxon>
        <taxon>Cephalobidae</taxon>
        <taxon>Acrobeloides</taxon>
    </lineage>
</organism>
<dbReference type="Proteomes" id="UP000887540">
    <property type="component" value="Unplaced"/>
</dbReference>
<dbReference type="InterPro" id="IPR045024">
    <property type="entry name" value="NDH-2"/>
</dbReference>
<evidence type="ECO:0000256" key="2">
    <source>
        <dbReference type="ARBA" id="ARBA00022630"/>
    </source>
</evidence>
<protein>
    <submittedName>
        <fullName evidence="8">FAD/NAD(P)-binding domain-containing protein</fullName>
    </submittedName>
</protein>
<feature type="domain" description="FAD/NAD(P)-binding" evidence="6">
    <location>
        <begin position="3"/>
        <end position="324"/>
    </location>
</feature>
<dbReference type="PRINTS" id="PR00368">
    <property type="entry name" value="FADPNR"/>
</dbReference>
<keyword evidence="7" id="KW-1185">Reference proteome</keyword>
<dbReference type="PANTHER" id="PTHR43706:SF13">
    <property type="entry name" value="NADH DEHYDROGENASE-RELATED"/>
    <property type="match status" value="1"/>
</dbReference>
<keyword evidence="2" id="KW-0285">Flavoprotein</keyword>
<evidence type="ECO:0000256" key="1">
    <source>
        <dbReference type="ARBA" id="ARBA00005272"/>
    </source>
</evidence>
<evidence type="ECO:0000259" key="6">
    <source>
        <dbReference type="Pfam" id="PF07992"/>
    </source>
</evidence>
<evidence type="ECO:0000256" key="3">
    <source>
        <dbReference type="ARBA" id="ARBA00022827"/>
    </source>
</evidence>
<evidence type="ECO:0000256" key="4">
    <source>
        <dbReference type="ARBA" id="ARBA00023002"/>
    </source>
</evidence>
<dbReference type="Gene3D" id="3.50.50.100">
    <property type="match status" value="1"/>
</dbReference>
<evidence type="ECO:0000313" key="8">
    <source>
        <dbReference type="WBParaSite" id="ACRNAN_scaffold885.g9290.t1"/>
    </source>
</evidence>
<comment type="similarity">
    <text evidence="1">Belongs to the NADH dehydrogenase family.</text>
</comment>
<name>A0A914ELN5_9BILA</name>
<evidence type="ECO:0000256" key="5">
    <source>
        <dbReference type="ARBA" id="ARBA00023027"/>
    </source>
</evidence>
<reference evidence="8" key="1">
    <citation type="submission" date="2022-11" db="UniProtKB">
        <authorList>
            <consortium name="WormBaseParasite"/>
        </authorList>
    </citation>
    <scope>IDENTIFICATION</scope>
</reference>
<dbReference type="PANTHER" id="PTHR43706">
    <property type="entry name" value="NADH DEHYDROGENASE"/>
    <property type="match status" value="1"/>
</dbReference>
<dbReference type="WBParaSite" id="ACRNAN_scaffold885.g9290.t1">
    <property type="protein sequence ID" value="ACRNAN_scaffold885.g9290.t1"/>
    <property type="gene ID" value="ACRNAN_scaffold885.g9290"/>
</dbReference>
<dbReference type="GO" id="GO:0005739">
    <property type="term" value="C:mitochondrion"/>
    <property type="evidence" value="ECO:0007669"/>
    <property type="project" value="TreeGrafter"/>
</dbReference>
<sequence>MKQLVILGTGWASYSVLRNVNRNFYKIIVVSPRNHFLFTPLLTSTTVGTLEFRSIIETVRNVGFRDPHDLHLAEAISCDFEKRIVKCQNALDKSITSEISYDNLVIGVGALPNTFNVPGVQEHAFFLKEIVDARKIRNRILHNLELGLAPGVPTDEIKRLLHTVIVGGGPTGVEFGAELYDFIRQDIYRLYKQEKDIVKVTLIESQKILGAFDSRLQSYAEKKFRERKNFNLVNGLVTEVLPNGVKLKDGSFLPCGLVVWSTGLSPREFTKKLDVSKNKQGQILTDNYLRVISDKNLSSYAIGDCGDIQDYPLPCTAQVAERQGRYIANSLNEIAKTGQPSKPFTFKSMAERYHQLAAVAFRLFDKIGKLAASTPSPIGLVENVVVW</sequence>
<accession>A0A914ELN5</accession>
<dbReference type="GO" id="GO:0003954">
    <property type="term" value="F:NADH dehydrogenase activity"/>
    <property type="evidence" value="ECO:0007669"/>
    <property type="project" value="InterPro"/>
</dbReference>
<proteinExistence type="inferred from homology"/>
<keyword evidence="5" id="KW-0520">NAD</keyword>
<keyword evidence="3" id="KW-0274">FAD</keyword>
<dbReference type="Pfam" id="PF07992">
    <property type="entry name" value="Pyr_redox_2"/>
    <property type="match status" value="1"/>
</dbReference>
<dbReference type="SUPFAM" id="SSF51905">
    <property type="entry name" value="FAD/NAD(P)-binding domain"/>
    <property type="match status" value="2"/>
</dbReference>
<dbReference type="InterPro" id="IPR036188">
    <property type="entry name" value="FAD/NAD-bd_sf"/>
</dbReference>
<keyword evidence="4" id="KW-0560">Oxidoreductase</keyword>